<accession>A0A8P0PRJ1</accession>
<organism evidence="2 4">
    <name type="scientific">Canis lupus familiaris</name>
    <name type="common">Dog</name>
    <name type="synonym">Canis familiaris</name>
    <dbReference type="NCBI Taxonomy" id="9615"/>
    <lineage>
        <taxon>Eukaryota</taxon>
        <taxon>Metazoa</taxon>
        <taxon>Chordata</taxon>
        <taxon>Craniata</taxon>
        <taxon>Vertebrata</taxon>
        <taxon>Euteleostomi</taxon>
        <taxon>Mammalia</taxon>
        <taxon>Eutheria</taxon>
        <taxon>Laurasiatheria</taxon>
        <taxon>Carnivora</taxon>
        <taxon>Caniformia</taxon>
        <taxon>Canidae</taxon>
        <taxon>Canis</taxon>
    </lineage>
</organism>
<protein>
    <submittedName>
        <fullName evidence="2">Uncharacterized protein</fullName>
    </submittedName>
</protein>
<dbReference type="AlphaFoldDB" id="A0A8C0SR97"/>
<evidence type="ECO:0000313" key="3">
    <source>
        <dbReference type="Proteomes" id="UP000002254"/>
    </source>
</evidence>
<sequence>MGSQGHPVQDVSAVAWGGDWASCRAPGWGLGGLHLLPGPSALLCCTGRVLSAWFGVIVLVPFFFPVSTVQDSPRPPLPLFYILSFTPGGGPKLCPRASSALPPTCF</sequence>
<evidence type="ECO:0000313" key="2">
    <source>
        <dbReference type="Ensembl" id="ENSCAFP00040024826.1"/>
    </source>
</evidence>
<evidence type="ECO:0000313" key="4">
    <source>
        <dbReference type="Proteomes" id="UP000694542"/>
    </source>
</evidence>
<name>A0A8C0SR97_CANLF</name>
<evidence type="ECO:0000313" key="1">
    <source>
        <dbReference type="Ensembl" id="ENSCAFP00000074840.1"/>
    </source>
</evidence>
<dbReference type="Ensembl" id="ENSCAFT00000096287.1">
    <property type="protein sequence ID" value="ENSCAFP00000074840.1"/>
    <property type="gene ID" value="ENSCAFG00000053896.1"/>
</dbReference>
<dbReference type="Ensembl" id="ENSCAFT00040028578.1">
    <property type="protein sequence ID" value="ENSCAFP00040024826.1"/>
    <property type="gene ID" value="ENSCAFG00040015529.1"/>
</dbReference>
<reference evidence="1 3" key="1">
    <citation type="journal article" date="2005" name="Nature">
        <title>Genome sequence, comparative analysis and haplotype structure of the domestic dog.</title>
        <authorList>
            <consortium name="Broad Sequencing Platform"/>
            <person name="Lindblad-Toh K."/>
            <person name="Wade C.M."/>
            <person name="Mikkelsen T.S."/>
            <person name="Karlsson E.K."/>
            <person name="Jaffe D.B."/>
            <person name="Kamal M."/>
            <person name="Clamp M."/>
            <person name="Chang J.L."/>
            <person name="Kulbokas E.J. III"/>
            <person name="Zody M.C."/>
            <person name="Mauceli E."/>
            <person name="Xie X."/>
            <person name="Breen M."/>
            <person name="Wayne R.K."/>
            <person name="Ostrander E.A."/>
            <person name="Ponting C.P."/>
            <person name="Galibert F."/>
            <person name="Smith D.R."/>
            <person name="DeJong P.J."/>
            <person name="Kirkness E."/>
            <person name="Alvarez P."/>
            <person name="Biagi T."/>
            <person name="Brockman W."/>
            <person name="Butler J."/>
            <person name="Chin C.W."/>
            <person name="Cook A."/>
            <person name="Cuff J."/>
            <person name="Daly M.J."/>
            <person name="DeCaprio D."/>
            <person name="Gnerre S."/>
            <person name="Grabherr M."/>
            <person name="Kellis M."/>
            <person name="Kleber M."/>
            <person name="Bardeleben C."/>
            <person name="Goodstadt L."/>
            <person name="Heger A."/>
            <person name="Hitte C."/>
            <person name="Kim L."/>
            <person name="Koepfli K.P."/>
            <person name="Parker H.G."/>
            <person name="Pollinger J.P."/>
            <person name="Searle S.M."/>
            <person name="Sutter N.B."/>
            <person name="Thomas R."/>
            <person name="Webber C."/>
            <person name="Baldwin J."/>
            <person name="Abebe A."/>
            <person name="Abouelleil A."/>
            <person name="Aftuck L."/>
            <person name="Ait-Zahra M."/>
            <person name="Aldredge T."/>
            <person name="Allen N."/>
            <person name="An P."/>
            <person name="Anderson S."/>
            <person name="Antoine C."/>
            <person name="Arachchi H."/>
            <person name="Aslam A."/>
            <person name="Ayotte L."/>
            <person name="Bachantsang P."/>
            <person name="Barry A."/>
            <person name="Bayul T."/>
            <person name="Benamara M."/>
            <person name="Berlin A."/>
            <person name="Bessette D."/>
            <person name="Blitshteyn B."/>
            <person name="Bloom T."/>
            <person name="Blye J."/>
            <person name="Boguslavskiy L."/>
            <person name="Bonnet C."/>
            <person name="Boukhgalter B."/>
            <person name="Brown A."/>
            <person name="Cahill P."/>
            <person name="Calixte N."/>
            <person name="Camarata J."/>
            <person name="Cheshatsang Y."/>
            <person name="Chu J."/>
            <person name="Citroen M."/>
            <person name="Collymore A."/>
            <person name="Cooke P."/>
            <person name="Dawoe T."/>
            <person name="Daza R."/>
            <person name="Decktor K."/>
            <person name="DeGray S."/>
            <person name="Dhargay N."/>
            <person name="Dooley K."/>
            <person name="Dooley K."/>
            <person name="Dorje P."/>
            <person name="Dorjee K."/>
            <person name="Dorris L."/>
            <person name="Duffey N."/>
            <person name="Dupes A."/>
            <person name="Egbiremolen O."/>
            <person name="Elong R."/>
            <person name="Falk J."/>
            <person name="Farina A."/>
            <person name="Faro S."/>
            <person name="Ferguson D."/>
            <person name="Ferreira P."/>
            <person name="Fisher S."/>
            <person name="FitzGerald M."/>
            <person name="Foley K."/>
            <person name="Foley C."/>
            <person name="Franke A."/>
            <person name="Friedrich D."/>
            <person name="Gage D."/>
            <person name="Garber M."/>
            <person name="Gearin G."/>
            <person name="Giannoukos G."/>
            <person name="Goode T."/>
            <person name="Goyette A."/>
            <person name="Graham J."/>
            <person name="Grandbois E."/>
            <person name="Gyaltsen K."/>
            <person name="Hafez N."/>
            <person name="Hagopian D."/>
            <person name="Hagos B."/>
            <person name="Hall J."/>
            <person name="Healy C."/>
            <person name="Hegarty R."/>
            <person name="Honan T."/>
            <person name="Horn A."/>
            <person name="Houde N."/>
            <person name="Hughes L."/>
            <person name="Hunnicutt L."/>
            <person name="Husby M."/>
            <person name="Jester B."/>
            <person name="Jones C."/>
            <person name="Kamat A."/>
            <person name="Kanga B."/>
            <person name="Kells C."/>
            <person name="Khazanovich D."/>
            <person name="Kieu A.C."/>
            <person name="Kisner P."/>
            <person name="Kumar M."/>
            <person name="Lance K."/>
            <person name="Landers T."/>
            <person name="Lara M."/>
            <person name="Lee W."/>
            <person name="Leger J.P."/>
            <person name="Lennon N."/>
            <person name="Leuper L."/>
            <person name="LeVine S."/>
            <person name="Liu J."/>
            <person name="Liu X."/>
            <person name="Lokyitsang Y."/>
            <person name="Lokyitsang T."/>
            <person name="Lui A."/>
            <person name="Macdonald J."/>
            <person name="Major J."/>
            <person name="Marabella R."/>
            <person name="Maru K."/>
            <person name="Matthews C."/>
            <person name="McDonough S."/>
            <person name="Mehta T."/>
            <person name="Meldrim J."/>
            <person name="Melnikov A."/>
            <person name="Meneus L."/>
            <person name="Mihalev A."/>
            <person name="Mihova T."/>
            <person name="Miller K."/>
            <person name="Mittelman R."/>
            <person name="Mlenga V."/>
            <person name="Mulrain L."/>
            <person name="Munson G."/>
            <person name="Navidi A."/>
            <person name="Naylor J."/>
            <person name="Nguyen T."/>
            <person name="Nguyen N."/>
            <person name="Nguyen C."/>
            <person name="Nguyen T."/>
            <person name="Nicol R."/>
            <person name="Norbu N."/>
            <person name="Norbu C."/>
            <person name="Novod N."/>
            <person name="Nyima T."/>
            <person name="Olandt P."/>
            <person name="O'Neill B."/>
            <person name="O'Neill K."/>
            <person name="Osman S."/>
            <person name="Oyono L."/>
            <person name="Patti C."/>
            <person name="Perrin D."/>
            <person name="Phunkhang P."/>
            <person name="Pierre F."/>
            <person name="Priest M."/>
            <person name="Rachupka A."/>
            <person name="Raghuraman S."/>
            <person name="Rameau R."/>
            <person name="Ray V."/>
            <person name="Raymond C."/>
            <person name="Rege F."/>
            <person name="Rise C."/>
            <person name="Rogers J."/>
            <person name="Rogov P."/>
            <person name="Sahalie J."/>
            <person name="Settipalli S."/>
            <person name="Sharpe T."/>
            <person name="Shea T."/>
            <person name="Sheehan M."/>
            <person name="Sherpa N."/>
            <person name="Shi J."/>
            <person name="Shih D."/>
            <person name="Sloan J."/>
            <person name="Smith C."/>
            <person name="Sparrow T."/>
            <person name="Stalker J."/>
            <person name="Stange-Thomann N."/>
            <person name="Stavropoulos S."/>
            <person name="Stone C."/>
            <person name="Stone S."/>
            <person name="Sykes S."/>
            <person name="Tchuinga P."/>
            <person name="Tenzing P."/>
            <person name="Tesfaye S."/>
            <person name="Thoulutsang D."/>
            <person name="Thoulutsang Y."/>
            <person name="Topham K."/>
            <person name="Topping I."/>
            <person name="Tsamla T."/>
            <person name="Vassiliev H."/>
            <person name="Venkataraman V."/>
            <person name="Vo A."/>
            <person name="Wangchuk T."/>
            <person name="Wangdi T."/>
            <person name="Weiand M."/>
            <person name="Wilkinson J."/>
            <person name="Wilson A."/>
            <person name="Yadav S."/>
            <person name="Yang S."/>
            <person name="Yang X."/>
            <person name="Young G."/>
            <person name="Yu Q."/>
            <person name="Zainoun J."/>
            <person name="Zembek L."/>
            <person name="Zimmer A."/>
            <person name="Lander E.S."/>
        </authorList>
    </citation>
    <scope>NUCLEOTIDE SEQUENCE [LARGE SCALE GENOMIC DNA]</scope>
    <source>
        <strain evidence="1">Boxer</strain>
    </source>
</reference>
<reference evidence="2" key="3">
    <citation type="submission" date="2025-05" db="UniProtKB">
        <authorList>
            <consortium name="Ensembl"/>
        </authorList>
    </citation>
    <scope>IDENTIFICATION</scope>
</reference>
<dbReference type="Proteomes" id="UP000002254">
    <property type="component" value="Chromosome 9"/>
</dbReference>
<proteinExistence type="predicted"/>
<dbReference type="Proteomes" id="UP000694542">
    <property type="component" value="Chromosome 9"/>
</dbReference>
<accession>A0A8C0SR97</accession>
<reference evidence="2" key="2">
    <citation type="submission" date="2018-10" db="EMBL/GenBank/DDBJ databases">
        <title>De novo assembly of a Great Dane genome.</title>
        <authorList>
            <person name="Kidd J.M."/>
            <person name="Pendleton A.L."/>
            <person name="Shen F."/>
            <person name="Emery S."/>
        </authorList>
    </citation>
    <scope>NUCLEOTIDE SEQUENCE [LARGE SCALE GENOMIC DNA]</scope>
    <source>
        <strain evidence="2">Great Dane</strain>
    </source>
</reference>